<evidence type="ECO:0000256" key="7">
    <source>
        <dbReference type="ARBA" id="ARBA00022741"/>
    </source>
</evidence>
<feature type="binding site" evidence="18">
    <location>
        <position position="32"/>
    </location>
    <ligand>
        <name>a divalent metal cation</name>
        <dbReference type="ChEBI" id="CHEBI:60240"/>
    </ligand>
</feature>
<sequence>MGLQDRQKRGFRRFIRSFAYAIEGLKHVIKKEQNMFVHIGFAIITILFAWMLDFPILHWMILLLVIGGMLSLEIMNTAIERTVDLITEEYHPLAKRAKDIAASAVFVFGIFAAIIGILLFLPPLIEWFQIVFGGV</sequence>
<dbReference type="GO" id="GO:0005886">
    <property type="term" value="C:plasma membrane"/>
    <property type="evidence" value="ECO:0007669"/>
    <property type="project" value="UniProtKB-SubCell"/>
</dbReference>
<feature type="binding site" evidence="16">
    <location>
        <position position="13"/>
    </location>
    <ligand>
        <name>substrate</name>
    </ligand>
</feature>
<keyword evidence="11" id="KW-0443">Lipid metabolism</keyword>
<keyword evidence="10 19" id="KW-1133">Transmembrane helix</keyword>
<keyword evidence="5" id="KW-0808">Transferase</keyword>
<dbReference type="InterPro" id="IPR033717">
    <property type="entry name" value="UDPK"/>
</dbReference>
<evidence type="ECO:0000256" key="13">
    <source>
        <dbReference type="ARBA" id="ARBA00023209"/>
    </source>
</evidence>
<protein>
    <submittedName>
        <fullName evidence="20">Diacylglycerol kinase</fullName>
    </submittedName>
</protein>
<keyword evidence="6 19" id="KW-0812">Transmembrane</keyword>
<evidence type="ECO:0000256" key="4">
    <source>
        <dbReference type="ARBA" id="ARBA00022516"/>
    </source>
</evidence>
<dbReference type="Proteomes" id="UP000075806">
    <property type="component" value="Unassembled WGS sequence"/>
</dbReference>
<feature type="transmembrane region" description="Helical" evidence="19">
    <location>
        <begin position="100"/>
        <end position="121"/>
    </location>
</feature>
<dbReference type="AlphaFoldDB" id="A0A161Q6P0"/>
<evidence type="ECO:0000256" key="16">
    <source>
        <dbReference type="PIRSR" id="PIRSR600829-2"/>
    </source>
</evidence>
<dbReference type="GO" id="GO:0016301">
    <property type="term" value="F:kinase activity"/>
    <property type="evidence" value="ECO:0007669"/>
    <property type="project" value="UniProtKB-KW"/>
</dbReference>
<dbReference type="RefSeq" id="WP_061948373.1">
    <property type="nucleotide sequence ID" value="NZ_LTAO01000012.1"/>
</dbReference>
<dbReference type="InterPro" id="IPR036945">
    <property type="entry name" value="DAGK_sf"/>
</dbReference>
<evidence type="ECO:0000256" key="17">
    <source>
        <dbReference type="PIRSR" id="PIRSR600829-3"/>
    </source>
</evidence>
<feature type="binding site" evidence="18">
    <location>
        <position position="80"/>
    </location>
    <ligand>
        <name>a divalent metal cation</name>
        <dbReference type="ChEBI" id="CHEBI:60240"/>
    </ligand>
</feature>
<keyword evidence="7 17" id="KW-0547">Nucleotide-binding</keyword>
<evidence type="ECO:0000256" key="15">
    <source>
        <dbReference type="PIRSR" id="PIRSR600829-1"/>
    </source>
</evidence>
<keyword evidence="14" id="KW-1208">Phospholipid metabolism</keyword>
<dbReference type="PROSITE" id="PS01069">
    <property type="entry name" value="DAGK_PROKAR"/>
    <property type="match status" value="1"/>
</dbReference>
<dbReference type="EMBL" id="LTAO01000012">
    <property type="protein sequence ID" value="KYG32038.1"/>
    <property type="molecule type" value="Genomic_DNA"/>
</dbReference>
<evidence type="ECO:0000256" key="12">
    <source>
        <dbReference type="ARBA" id="ARBA00023136"/>
    </source>
</evidence>
<feature type="binding site" evidence="16">
    <location>
        <position position="73"/>
    </location>
    <ligand>
        <name>substrate</name>
    </ligand>
</feature>
<dbReference type="Gene3D" id="1.10.287.3610">
    <property type="match status" value="1"/>
</dbReference>
<keyword evidence="12 19" id="KW-0472">Membrane</keyword>
<keyword evidence="8 20" id="KW-0418">Kinase</keyword>
<evidence type="ECO:0000256" key="18">
    <source>
        <dbReference type="PIRSR" id="PIRSR600829-4"/>
    </source>
</evidence>
<keyword evidence="3" id="KW-1003">Cell membrane</keyword>
<comment type="caution">
    <text evidence="20">The sequence shown here is derived from an EMBL/GenBank/DDBJ whole genome shotgun (WGS) entry which is preliminary data.</text>
</comment>
<dbReference type="OrthoDB" id="9789934at2"/>
<dbReference type="GO" id="GO:0005524">
    <property type="term" value="F:ATP binding"/>
    <property type="evidence" value="ECO:0007669"/>
    <property type="project" value="UniProtKB-KW"/>
</dbReference>
<evidence type="ECO:0000256" key="14">
    <source>
        <dbReference type="ARBA" id="ARBA00023264"/>
    </source>
</evidence>
<evidence type="ECO:0000256" key="9">
    <source>
        <dbReference type="ARBA" id="ARBA00022840"/>
    </source>
</evidence>
<feature type="binding site" evidence="17">
    <location>
        <begin position="89"/>
        <end position="91"/>
    </location>
    <ligand>
        <name>ATP</name>
        <dbReference type="ChEBI" id="CHEBI:30616"/>
    </ligand>
</feature>
<feature type="binding site" evidence="17">
    <location>
        <position position="13"/>
    </location>
    <ligand>
        <name>ATP</name>
        <dbReference type="ChEBI" id="CHEBI:30616"/>
    </ligand>
</feature>
<keyword evidence="9 17" id="KW-0067">ATP-binding</keyword>
<dbReference type="GO" id="GO:0008654">
    <property type="term" value="P:phospholipid biosynthetic process"/>
    <property type="evidence" value="ECO:0007669"/>
    <property type="project" value="UniProtKB-KW"/>
</dbReference>
<reference evidence="20" key="1">
    <citation type="submission" date="2016-02" db="EMBL/GenBank/DDBJ databases">
        <title>Genome sequence of Bacillus trypoxylicola KCTC 13244(T).</title>
        <authorList>
            <person name="Jeong H."/>
            <person name="Park S.-H."/>
            <person name="Choi S.-K."/>
        </authorList>
    </citation>
    <scope>NUCLEOTIDE SEQUENCE [LARGE SCALE GENOMIC DNA]</scope>
    <source>
        <strain evidence="20">KCTC 13244</strain>
    </source>
</reference>
<dbReference type="GO" id="GO:0046872">
    <property type="term" value="F:metal ion binding"/>
    <property type="evidence" value="ECO:0007669"/>
    <property type="project" value="UniProtKB-KW"/>
</dbReference>
<name>A0A161Q6P0_9BACI</name>
<feature type="transmembrane region" description="Helical" evidence="19">
    <location>
        <begin position="58"/>
        <end position="79"/>
    </location>
</feature>
<evidence type="ECO:0000256" key="8">
    <source>
        <dbReference type="ARBA" id="ARBA00022777"/>
    </source>
</evidence>
<feature type="binding site" evidence="17">
    <location>
        <begin position="98"/>
        <end position="99"/>
    </location>
    <ligand>
        <name>ATP</name>
        <dbReference type="ChEBI" id="CHEBI:30616"/>
    </ligand>
</feature>
<feature type="binding site" evidence="17">
    <location>
        <position position="80"/>
    </location>
    <ligand>
        <name>ATP</name>
        <dbReference type="ChEBI" id="CHEBI:30616"/>
    </ligand>
</feature>
<keyword evidence="21" id="KW-1185">Reference proteome</keyword>
<evidence type="ECO:0000256" key="6">
    <source>
        <dbReference type="ARBA" id="ARBA00022692"/>
    </source>
</evidence>
<feature type="binding site" evidence="17">
    <location>
        <position position="32"/>
    </location>
    <ligand>
        <name>ATP</name>
        <dbReference type="ChEBI" id="CHEBI:30616"/>
    </ligand>
</feature>
<comment type="cofactor">
    <cofactor evidence="18">
        <name>Mg(2+)</name>
        <dbReference type="ChEBI" id="CHEBI:18420"/>
    </cofactor>
    <text evidence="18">Mn(2+), Zn(2+), Cd(2+) and Co(2+) support activity to lesser extents.</text>
</comment>
<feature type="active site" description="Proton acceptor" evidence="15">
    <location>
        <position position="73"/>
    </location>
</feature>
<evidence type="ECO:0000313" key="21">
    <source>
        <dbReference type="Proteomes" id="UP000075806"/>
    </source>
</evidence>
<evidence type="ECO:0000256" key="3">
    <source>
        <dbReference type="ARBA" id="ARBA00022475"/>
    </source>
</evidence>
<gene>
    <name evidence="20" type="ORF">AZF04_04490</name>
</gene>
<keyword evidence="18" id="KW-0479">Metal-binding</keyword>
<comment type="subcellular location">
    <subcellularLocation>
        <location evidence="1">Cell membrane</location>
        <topology evidence="1">Multi-pass membrane protein</topology>
    </subcellularLocation>
</comment>
<evidence type="ECO:0000313" key="20">
    <source>
        <dbReference type="EMBL" id="KYG32038.1"/>
    </source>
</evidence>
<keyword evidence="13" id="KW-0594">Phospholipid biosynthesis</keyword>
<comment type="similarity">
    <text evidence="2">Belongs to the bacterial diacylglycerol kinase family.</text>
</comment>
<dbReference type="STRING" id="519424.AZF04_04490"/>
<dbReference type="InterPro" id="IPR000829">
    <property type="entry name" value="DAGK"/>
</dbReference>
<accession>A0A161Q6P0</accession>
<evidence type="ECO:0000256" key="2">
    <source>
        <dbReference type="ARBA" id="ARBA00005967"/>
    </source>
</evidence>
<dbReference type="CDD" id="cd14265">
    <property type="entry name" value="UDPK_IM_like"/>
    <property type="match status" value="1"/>
</dbReference>
<organism evidence="20 21">
    <name type="scientific">Alkalihalobacillus trypoxylicola</name>
    <dbReference type="NCBI Taxonomy" id="519424"/>
    <lineage>
        <taxon>Bacteria</taxon>
        <taxon>Bacillati</taxon>
        <taxon>Bacillota</taxon>
        <taxon>Bacilli</taxon>
        <taxon>Bacillales</taxon>
        <taxon>Bacillaceae</taxon>
        <taxon>Alkalihalobacillus</taxon>
    </lineage>
</organism>
<keyword evidence="18" id="KW-0460">Magnesium</keyword>
<proteinExistence type="inferred from homology"/>
<feature type="transmembrane region" description="Helical" evidence="19">
    <location>
        <begin position="35"/>
        <end position="52"/>
    </location>
</feature>
<evidence type="ECO:0000256" key="1">
    <source>
        <dbReference type="ARBA" id="ARBA00004651"/>
    </source>
</evidence>
<dbReference type="Pfam" id="PF01219">
    <property type="entry name" value="DAGK_prokar"/>
    <property type="match status" value="1"/>
</dbReference>
<feature type="binding site" evidence="17">
    <location>
        <position position="20"/>
    </location>
    <ligand>
        <name>ATP</name>
        <dbReference type="ChEBI" id="CHEBI:30616"/>
    </ligand>
</feature>
<evidence type="ECO:0000256" key="10">
    <source>
        <dbReference type="ARBA" id="ARBA00022989"/>
    </source>
</evidence>
<dbReference type="PANTHER" id="PTHR34299:SF1">
    <property type="entry name" value="DIACYLGLYCEROL KINASE"/>
    <property type="match status" value="1"/>
</dbReference>
<keyword evidence="4" id="KW-0444">Lipid biosynthesis</keyword>
<evidence type="ECO:0000256" key="19">
    <source>
        <dbReference type="SAM" id="Phobius"/>
    </source>
</evidence>
<evidence type="ECO:0000256" key="5">
    <source>
        <dbReference type="ARBA" id="ARBA00022679"/>
    </source>
</evidence>
<evidence type="ECO:0000256" key="11">
    <source>
        <dbReference type="ARBA" id="ARBA00023098"/>
    </source>
</evidence>
<dbReference type="PANTHER" id="PTHR34299">
    <property type="entry name" value="DIACYLGLYCEROL KINASE"/>
    <property type="match status" value="1"/>
</dbReference>